<keyword evidence="2" id="KW-1185">Reference proteome</keyword>
<dbReference type="SUPFAM" id="SSF110087">
    <property type="entry name" value="DR1885-like metal-binding protein"/>
    <property type="match status" value="1"/>
</dbReference>
<dbReference type="PANTHER" id="PTHR36302:SF1">
    <property type="entry name" value="COPPER CHAPERONE PCU(A)C"/>
    <property type="match status" value="1"/>
</dbReference>
<dbReference type="Gene3D" id="2.60.40.1890">
    <property type="entry name" value="PCu(A)C copper chaperone"/>
    <property type="match status" value="1"/>
</dbReference>
<dbReference type="EMBL" id="SAWZ01000001">
    <property type="protein sequence ID" value="RXR08763.1"/>
    <property type="molecule type" value="Genomic_DNA"/>
</dbReference>
<dbReference type="PANTHER" id="PTHR36302">
    <property type="entry name" value="BLR7088 PROTEIN"/>
    <property type="match status" value="1"/>
</dbReference>
<proteinExistence type="predicted"/>
<dbReference type="AlphaFoldDB" id="A0A4Q1JZB9"/>
<protein>
    <submittedName>
        <fullName evidence="1">Copper chaperone PCu(A)C</fullName>
    </submittedName>
</protein>
<reference evidence="1 2" key="1">
    <citation type="submission" date="2019-01" db="EMBL/GenBank/DDBJ databases">
        <title>Pseudoxanthomonas composti sp. nov., isolated from compost.</title>
        <authorList>
            <person name="Yang G."/>
        </authorList>
    </citation>
    <scope>NUCLEOTIDE SEQUENCE [LARGE SCALE GENOMIC DNA]</scope>
    <source>
        <strain evidence="1 2">GSS15</strain>
    </source>
</reference>
<dbReference type="Pfam" id="PF04314">
    <property type="entry name" value="PCuAC"/>
    <property type="match status" value="1"/>
</dbReference>
<evidence type="ECO:0000313" key="1">
    <source>
        <dbReference type="EMBL" id="RXR08763.1"/>
    </source>
</evidence>
<comment type="caution">
    <text evidence="1">The sequence shown here is derived from an EMBL/GenBank/DDBJ whole genome shotgun (WGS) entry which is preliminary data.</text>
</comment>
<gene>
    <name evidence="1" type="ORF">EPA99_02820</name>
</gene>
<dbReference type="InterPro" id="IPR007410">
    <property type="entry name" value="LpqE-like"/>
</dbReference>
<dbReference type="Proteomes" id="UP000289784">
    <property type="component" value="Unassembled WGS sequence"/>
</dbReference>
<accession>A0A4Q1JZB9</accession>
<name>A0A4Q1JZB9_9GAMM</name>
<evidence type="ECO:0000313" key="2">
    <source>
        <dbReference type="Proteomes" id="UP000289784"/>
    </source>
</evidence>
<dbReference type="InterPro" id="IPR036182">
    <property type="entry name" value="PCuAC_sf"/>
</dbReference>
<organism evidence="1 2">
    <name type="scientific">Pseudoxanthomonas composti</name>
    <dbReference type="NCBI Taxonomy" id="2137479"/>
    <lineage>
        <taxon>Bacteria</taxon>
        <taxon>Pseudomonadati</taxon>
        <taxon>Pseudomonadota</taxon>
        <taxon>Gammaproteobacteria</taxon>
        <taxon>Lysobacterales</taxon>
        <taxon>Lysobacteraceae</taxon>
        <taxon>Pseudoxanthomonas</taxon>
    </lineage>
</organism>
<dbReference type="InterPro" id="IPR058248">
    <property type="entry name" value="Lxx211020-like"/>
</dbReference>
<dbReference type="OrthoDB" id="9796962at2"/>
<sequence length="165" mass="17878">MRGPRSRHGIMMNLREDEAMCVTNLVRLSLLTLVLSACSGAPPSSAGVEVTDAWIRASPSPVLAGYLTLTQHGDRPDRLRAITSPRFGRIEMHQVSHEGGVMRMRALPEGVTLPPGERVRFAPGANHLMLFDAKPAVQAGETVPLTLRFEQAPPRTIQVAVRPAG</sequence>